<dbReference type="GeneID" id="104728261"/>
<dbReference type="RefSeq" id="XP_010445570.1">
    <property type="nucleotide sequence ID" value="XM_010447268.1"/>
</dbReference>
<evidence type="ECO:0000259" key="5">
    <source>
        <dbReference type="PROSITE" id="PS50089"/>
    </source>
</evidence>
<evidence type="ECO:0000256" key="1">
    <source>
        <dbReference type="ARBA" id="ARBA00022723"/>
    </source>
</evidence>
<dbReference type="SMART" id="SM00184">
    <property type="entry name" value="RING"/>
    <property type="match status" value="1"/>
</dbReference>
<dbReference type="PANTHER" id="PTHR45931">
    <property type="entry name" value="SI:CH211-59O9.10"/>
    <property type="match status" value="1"/>
</dbReference>
<evidence type="ECO:0000313" key="7">
    <source>
        <dbReference type="RefSeq" id="XP_010445570.1"/>
    </source>
</evidence>
<dbReference type="PANTHER" id="PTHR45931:SF16">
    <property type="entry name" value="RING_U-BOX SUPERFAMILY PROTEIN"/>
    <property type="match status" value="1"/>
</dbReference>
<dbReference type="Gene3D" id="3.30.40.10">
    <property type="entry name" value="Zinc/RING finger domain, C3HC4 (zinc finger)"/>
    <property type="match status" value="1"/>
</dbReference>
<gene>
    <name evidence="7" type="primary">LOC104728261</name>
</gene>
<keyword evidence="1" id="KW-0479">Metal-binding</keyword>
<dbReference type="Pfam" id="PF13639">
    <property type="entry name" value="zf-RING_2"/>
    <property type="match status" value="1"/>
</dbReference>
<evidence type="ECO:0000256" key="2">
    <source>
        <dbReference type="ARBA" id="ARBA00022771"/>
    </source>
</evidence>
<dbReference type="SUPFAM" id="SSF57850">
    <property type="entry name" value="RING/U-box"/>
    <property type="match status" value="1"/>
</dbReference>
<reference evidence="6" key="1">
    <citation type="journal article" date="2014" name="Nat. Commun.">
        <title>The emerging biofuel crop Camelina sativa retains a highly undifferentiated hexaploid genome structure.</title>
        <authorList>
            <person name="Kagale S."/>
            <person name="Koh C."/>
            <person name="Nixon J."/>
            <person name="Bollina V."/>
            <person name="Clarke W.E."/>
            <person name="Tuteja R."/>
            <person name="Spillane C."/>
            <person name="Robinson S.J."/>
            <person name="Links M.G."/>
            <person name="Clarke C."/>
            <person name="Higgins E.E."/>
            <person name="Huebert T."/>
            <person name="Sharpe A.G."/>
            <person name="Parkin I.A."/>
        </authorList>
    </citation>
    <scope>NUCLEOTIDE SEQUENCE [LARGE SCALE GENOMIC DNA]</scope>
    <source>
        <strain evidence="6">cv. DH55</strain>
    </source>
</reference>
<proteinExistence type="predicted"/>
<feature type="domain" description="RING-type" evidence="5">
    <location>
        <begin position="106"/>
        <end position="146"/>
    </location>
</feature>
<name>A0ABM0USJ8_CAMSA</name>
<dbReference type="InterPro" id="IPR051834">
    <property type="entry name" value="RING_finger_E3_ligase"/>
</dbReference>
<protein>
    <submittedName>
        <fullName evidence="7">E3 ubiquitin-protein ligase SGR9, amyloplastic-like</fullName>
    </submittedName>
</protein>
<dbReference type="InterPro" id="IPR013083">
    <property type="entry name" value="Znf_RING/FYVE/PHD"/>
</dbReference>
<keyword evidence="6" id="KW-1185">Reference proteome</keyword>
<evidence type="ECO:0000256" key="3">
    <source>
        <dbReference type="ARBA" id="ARBA00022833"/>
    </source>
</evidence>
<sequence>MAANRTVKIDVTTWVSNLAINKESKNIVKIYQGVKTEEDIGKKIALQVKHSFANDVSLREPVFVTVNVKYIYERRMILPPAVSVPRGAPADVLQRLVEEQIVESTCSICIENLSGNIIRMPRCLHMFHQDCLFEWLGHQNSCPLCRIVPYKAETQTSA</sequence>
<organism evidence="6 7">
    <name type="scientific">Camelina sativa</name>
    <name type="common">False flax</name>
    <name type="synonym">Myagrum sativum</name>
    <dbReference type="NCBI Taxonomy" id="90675"/>
    <lineage>
        <taxon>Eukaryota</taxon>
        <taxon>Viridiplantae</taxon>
        <taxon>Streptophyta</taxon>
        <taxon>Embryophyta</taxon>
        <taxon>Tracheophyta</taxon>
        <taxon>Spermatophyta</taxon>
        <taxon>Magnoliopsida</taxon>
        <taxon>eudicotyledons</taxon>
        <taxon>Gunneridae</taxon>
        <taxon>Pentapetalae</taxon>
        <taxon>rosids</taxon>
        <taxon>malvids</taxon>
        <taxon>Brassicales</taxon>
        <taxon>Brassicaceae</taxon>
        <taxon>Camelineae</taxon>
        <taxon>Camelina</taxon>
    </lineage>
</organism>
<evidence type="ECO:0000256" key="4">
    <source>
        <dbReference type="PROSITE-ProRule" id="PRU00175"/>
    </source>
</evidence>
<evidence type="ECO:0000313" key="6">
    <source>
        <dbReference type="Proteomes" id="UP000694864"/>
    </source>
</evidence>
<dbReference type="PROSITE" id="PS50089">
    <property type="entry name" value="ZF_RING_2"/>
    <property type="match status" value="1"/>
</dbReference>
<reference evidence="7" key="2">
    <citation type="submission" date="2025-08" db="UniProtKB">
        <authorList>
            <consortium name="RefSeq"/>
        </authorList>
    </citation>
    <scope>IDENTIFICATION</scope>
    <source>
        <tissue evidence="7">Leaf</tissue>
    </source>
</reference>
<keyword evidence="2 4" id="KW-0863">Zinc-finger</keyword>
<keyword evidence="3" id="KW-0862">Zinc</keyword>
<dbReference type="Proteomes" id="UP000694864">
    <property type="component" value="Chromosome 11"/>
</dbReference>
<accession>A0ABM0USJ8</accession>
<dbReference type="InterPro" id="IPR001841">
    <property type="entry name" value="Znf_RING"/>
</dbReference>